<sequence>MPITNIHRRLGRWAEFFEGQFNWSAAPGRSVKLSCPPWPVTTDPPNEAEVVKDLRLLKRYKSPGPDDLPPALFKDGGDFLVKELTALFTKVWKLESVPTSWNESIVVPIFRKGSRHSGDKSTSDCVQTTGLRHTSYGVQNPREIDLPGAGWFSFWSSVTGELKTSV</sequence>
<reference evidence="1 2" key="1">
    <citation type="submission" date="2018-11" db="EMBL/GenBank/DDBJ databases">
        <authorList>
            <consortium name="Pathogen Informatics"/>
        </authorList>
    </citation>
    <scope>NUCLEOTIDE SEQUENCE [LARGE SCALE GENOMIC DNA]</scope>
    <source>
        <strain>Denwood</strain>
        <strain evidence="2">Zambia</strain>
    </source>
</reference>
<organism evidence="1 2">
    <name type="scientific">Schistosoma mattheei</name>
    <dbReference type="NCBI Taxonomy" id="31246"/>
    <lineage>
        <taxon>Eukaryota</taxon>
        <taxon>Metazoa</taxon>
        <taxon>Spiralia</taxon>
        <taxon>Lophotrochozoa</taxon>
        <taxon>Platyhelminthes</taxon>
        <taxon>Trematoda</taxon>
        <taxon>Digenea</taxon>
        <taxon>Strigeidida</taxon>
        <taxon>Schistosomatoidea</taxon>
        <taxon>Schistosomatidae</taxon>
        <taxon>Schistosoma</taxon>
    </lineage>
</organism>
<dbReference type="STRING" id="31246.A0A183NR79"/>
<dbReference type="EMBL" id="UZAL01014239">
    <property type="protein sequence ID" value="VDP09127.1"/>
    <property type="molecule type" value="Genomic_DNA"/>
</dbReference>
<protein>
    <submittedName>
        <fullName evidence="1">Uncharacterized protein</fullName>
    </submittedName>
</protein>
<proteinExistence type="predicted"/>
<name>A0A183NR79_9TREM</name>
<dbReference type="PANTHER" id="PTHR19446">
    <property type="entry name" value="REVERSE TRANSCRIPTASES"/>
    <property type="match status" value="1"/>
</dbReference>
<evidence type="ECO:0000313" key="2">
    <source>
        <dbReference type="Proteomes" id="UP000269396"/>
    </source>
</evidence>
<evidence type="ECO:0000313" key="1">
    <source>
        <dbReference type="EMBL" id="VDP09127.1"/>
    </source>
</evidence>
<keyword evidence="2" id="KW-1185">Reference proteome</keyword>
<accession>A0A183NR79</accession>
<dbReference type="AlphaFoldDB" id="A0A183NR79"/>
<dbReference type="Proteomes" id="UP000269396">
    <property type="component" value="Unassembled WGS sequence"/>
</dbReference>
<gene>
    <name evidence="1" type="ORF">SMTD_LOCUS4615</name>
</gene>